<comment type="caution">
    <text evidence="2">The sequence shown here is derived from an EMBL/GenBank/DDBJ whole genome shotgun (WGS) entry which is preliminary data.</text>
</comment>
<evidence type="ECO:0000313" key="2">
    <source>
        <dbReference type="EMBL" id="MCP2170431.1"/>
    </source>
</evidence>
<accession>A0AAE3GLH7</accession>
<keyword evidence="3" id="KW-1185">Reference proteome</keyword>
<reference evidence="2" key="1">
    <citation type="submission" date="2022-06" db="EMBL/GenBank/DDBJ databases">
        <title>Genomic Encyclopedia of Archaeal and Bacterial Type Strains, Phase II (KMG-II): from individual species to whole genera.</title>
        <authorList>
            <person name="Goeker M."/>
        </authorList>
    </citation>
    <scope>NUCLEOTIDE SEQUENCE</scope>
    <source>
        <strain evidence="2">DSM 43935</strain>
    </source>
</reference>
<dbReference type="AlphaFoldDB" id="A0AAE3GLH7"/>
<evidence type="ECO:0000256" key="1">
    <source>
        <dbReference type="SAM" id="Phobius"/>
    </source>
</evidence>
<protein>
    <submittedName>
        <fullName evidence="2">Uncharacterized protein</fullName>
    </submittedName>
</protein>
<keyword evidence="1" id="KW-1133">Transmembrane helix</keyword>
<sequence>MALKRCTDCGRTYDDSGECMYCWGLAAGVAVNSGREPRKPRSSSDTGCAVVAVLGMSGLIIPLILLVERVFA</sequence>
<gene>
    <name evidence="2" type="ORF">LX83_007322</name>
</gene>
<evidence type="ECO:0000313" key="3">
    <source>
        <dbReference type="Proteomes" id="UP001206128"/>
    </source>
</evidence>
<name>A0AAE3GLH7_9PSEU</name>
<keyword evidence="1" id="KW-0472">Membrane</keyword>
<organism evidence="2 3">
    <name type="scientific">Goodfellowiella coeruleoviolacea</name>
    <dbReference type="NCBI Taxonomy" id="334858"/>
    <lineage>
        <taxon>Bacteria</taxon>
        <taxon>Bacillati</taxon>
        <taxon>Actinomycetota</taxon>
        <taxon>Actinomycetes</taxon>
        <taxon>Pseudonocardiales</taxon>
        <taxon>Pseudonocardiaceae</taxon>
        <taxon>Goodfellowiella</taxon>
    </lineage>
</organism>
<dbReference type="EMBL" id="JAMTCK010000033">
    <property type="protein sequence ID" value="MCP2170431.1"/>
    <property type="molecule type" value="Genomic_DNA"/>
</dbReference>
<feature type="transmembrane region" description="Helical" evidence="1">
    <location>
        <begin position="48"/>
        <end position="67"/>
    </location>
</feature>
<proteinExistence type="predicted"/>
<keyword evidence="1" id="KW-0812">Transmembrane</keyword>
<dbReference type="Proteomes" id="UP001206128">
    <property type="component" value="Unassembled WGS sequence"/>
</dbReference>